<gene>
    <name evidence="1" type="ORF">P5G49_14460</name>
</gene>
<accession>A0ABT8JU24</accession>
<proteinExistence type="predicted"/>
<organism evidence="1 2">
    <name type="scientific">Sporosarcina highlanderae</name>
    <dbReference type="NCBI Taxonomy" id="3035916"/>
    <lineage>
        <taxon>Bacteria</taxon>
        <taxon>Bacillati</taxon>
        <taxon>Bacillota</taxon>
        <taxon>Bacilli</taxon>
        <taxon>Bacillales</taxon>
        <taxon>Caryophanaceae</taxon>
        <taxon>Sporosarcina</taxon>
    </lineage>
</organism>
<reference evidence="1" key="1">
    <citation type="submission" date="2023-03" db="EMBL/GenBank/DDBJ databases">
        <title>MT1 and MT2 Draft Genomes of Novel Species.</title>
        <authorList>
            <person name="Venkateswaran K."/>
        </authorList>
    </citation>
    <scope>NUCLEOTIDE SEQUENCE</scope>
    <source>
        <strain evidence="1">F6_3S_P_2</strain>
    </source>
</reference>
<comment type="caution">
    <text evidence="1">The sequence shown here is derived from an EMBL/GenBank/DDBJ whole genome shotgun (WGS) entry which is preliminary data.</text>
</comment>
<dbReference type="Proteomes" id="UP001175097">
    <property type="component" value="Unassembled WGS sequence"/>
</dbReference>
<sequence length="67" mass="7741">MGFNASKRMMEYATKHLGITVFDAETHETNNRARKMLERIGFKEVSRVGSNEYLGAESKLIQYRLSK</sequence>
<dbReference type="InterPro" id="IPR016181">
    <property type="entry name" value="Acyl_CoA_acyltransferase"/>
</dbReference>
<evidence type="ECO:0000313" key="2">
    <source>
        <dbReference type="Proteomes" id="UP001175097"/>
    </source>
</evidence>
<protein>
    <submittedName>
        <fullName evidence="1">GNAT family N-acetyltransferase</fullName>
    </submittedName>
</protein>
<evidence type="ECO:0000313" key="1">
    <source>
        <dbReference type="EMBL" id="MDN4608661.1"/>
    </source>
</evidence>
<dbReference type="SUPFAM" id="SSF55729">
    <property type="entry name" value="Acyl-CoA N-acyltransferases (Nat)"/>
    <property type="match status" value="1"/>
</dbReference>
<keyword evidence="2" id="KW-1185">Reference proteome</keyword>
<dbReference type="EMBL" id="JAROCC010000012">
    <property type="protein sequence ID" value="MDN4608661.1"/>
    <property type="molecule type" value="Genomic_DNA"/>
</dbReference>
<dbReference type="Gene3D" id="3.40.630.30">
    <property type="match status" value="1"/>
</dbReference>
<name>A0ABT8JU24_9BACL</name>